<feature type="short sequence motif" description="HXTX 2" evidence="2">
    <location>
        <begin position="121"/>
        <end position="124"/>
    </location>
</feature>
<name>A0ABS3BHN3_9GAMM</name>
<dbReference type="PANTHER" id="PTHR35561:SF1">
    <property type="entry name" value="RNA 2',3'-CYCLIC PHOSPHODIESTERASE"/>
    <property type="match status" value="1"/>
</dbReference>
<dbReference type="RefSeq" id="WP_206558163.1">
    <property type="nucleotide sequence ID" value="NZ_JAFKDB010000020.1"/>
</dbReference>
<feature type="active site" description="Proton donor" evidence="2">
    <location>
        <position position="37"/>
    </location>
</feature>
<comment type="catalytic activity">
    <reaction evidence="2">
        <text>a 3'-end 2',3'-cyclophospho-ribonucleotide-RNA + H2O = a 3'-end 2'-phospho-ribonucleotide-RNA + H(+)</text>
        <dbReference type="Rhea" id="RHEA:11828"/>
        <dbReference type="Rhea" id="RHEA-COMP:10464"/>
        <dbReference type="Rhea" id="RHEA-COMP:17353"/>
        <dbReference type="ChEBI" id="CHEBI:15377"/>
        <dbReference type="ChEBI" id="CHEBI:15378"/>
        <dbReference type="ChEBI" id="CHEBI:83064"/>
        <dbReference type="ChEBI" id="CHEBI:173113"/>
        <dbReference type="EC" id="3.1.4.58"/>
    </reaction>
</comment>
<dbReference type="EC" id="3.1.4.58" evidence="2"/>
<dbReference type="Gene3D" id="3.90.1140.10">
    <property type="entry name" value="Cyclic phosphodiesterase"/>
    <property type="match status" value="1"/>
</dbReference>
<dbReference type="HAMAP" id="MF_01940">
    <property type="entry name" value="RNA_CPDase"/>
    <property type="match status" value="1"/>
</dbReference>
<gene>
    <name evidence="3" type="primary">thpR</name>
    <name evidence="3" type="ORF">JYP53_15615</name>
</gene>
<organism evidence="3 4">
    <name type="scientific">Marinobacter daepoensis</name>
    <dbReference type="NCBI Taxonomy" id="262077"/>
    <lineage>
        <taxon>Bacteria</taxon>
        <taxon>Pseudomonadati</taxon>
        <taxon>Pseudomonadota</taxon>
        <taxon>Gammaproteobacteria</taxon>
        <taxon>Pseudomonadales</taxon>
        <taxon>Marinobacteraceae</taxon>
        <taxon>Marinobacter</taxon>
    </lineage>
</organism>
<dbReference type="InterPro" id="IPR004175">
    <property type="entry name" value="RNA_CPDase"/>
</dbReference>
<reference evidence="3 4" key="1">
    <citation type="submission" date="2021-02" db="EMBL/GenBank/DDBJ databases">
        <title>PHA producing bacteria isolated from coastal sediment in Guangdong, Shenzhen.</title>
        <authorList>
            <person name="Zheng W."/>
            <person name="Yu S."/>
            <person name="Huang Y."/>
        </authorList>
    </citation>
    <scope>NUCLEOTIDE SEQUENCE [LARGE SCALE GENOMIC DNA]</scope>
    <source>
        <strain evidence="3 4">TN21-5</strain>
    </source>
</reference>
<comment type="function">
    <text evidence="2">Hydrolyzes RNA 2',3'-cyclic phosphodiester to an RNA 2'-phosphomonoester.</text>
</comment>
<dbReference type="EMBL" id="JAFKDB010000020">
    <property type="protein sequence ID" value="MBN7771334.1"/>
    <property type="molecule type" value="Genomic_DNA"/>
</dbReference>
<evidence type="ECO:0000313" key="4">
    <source>
        <dbReference type="Proteomes" id="UP000664344"/>
    </source>
</evidence>
<accession>A0ABS3BHN3</accession>
<dbReference type="InterPro" id="IPR009097">
    <property type="entry name" value="Cyclic_Pdiesterase"/>
</dbReference>
<dbReference type="PANTHER" id="PTHR35561">
    <property type="entry name" value="RNA 2',3'-CYCLIC PHOSPHODIESTERASE"/>
    <property type="match status" value="1"/>
</dbReference>
<proteinExistence type="inferred from homology"/>
<dbReference type="SUPFAM" id="SSF55144">
    <property type="entry name" value="LigT-like"/>
    <property type="match status" value="1"/>
</dbReference>
<keyword evidence="4" id="KW-1185">Reference proteome</keyword>
<evidence type="ECO:0000256" key="2">
    <source>
        <dbReference type="HAMAP-Rule" id="MF_01940"/>
    </source>
</evidence>
<comment type="similarity">
    <text evidence="2">Belongs to the 2H phosphoesterase superfamily. ThpR family.</text>
</comment>
<keyword evidence="1 2" id="KW-0378">Hydrolase</keyword>
<protein>
    <recommendedName>
        <fullName evidence="2">RNA 2',3'-cyclic phosphodiesterase</fullName>
        <shortName evidence="2">RNA 2',3'-CPDase</shortName>
        <ecNumber evidence="2">3.1.4.58</ecNumber>
    </recommendedName>
</protein>
<comment type="caution">
    <text evidence="3">The sequence shown here is derived from an EMBL/GenBank/DDBJ whole genome shotgun (WGS) entry which is preliminary data.</text>
</comment>
<dbReference type="Pfam" id="PF13563">
    <property type="entry name" value="2_5_RNA_ligase2"/>
    <property type="match status" value="1"/>
</dbReference>
<sequence length="178" mass="19890">MPRLFFGLEIPGAIKSELLRMKTDLAGARWQQANQLHLTLAFLGEIEASRVPYVQSLAREAHHSPFELRVQGLGCFGRTEKPKILWAGVTPETELRALQQRLASELTDNGFELQNRSFKPHITLSRFRANAGSVAPLLDRHPDTPFGSLAVHEFVLFESNPGPQGSVYTVLERYPLTG</sequence>
<dbReference type="Proteomes" id="UP000664344">
    <property type="component" value="Unassembled WGS sequence"/>
</dbReference>
<dbReference type="NCBIfam" id="TIGR02258">
    <property type="entry name" value="2_5_ligase"/>
    <property type="match status" value="1"/>
</dbReference>
<evidence type="ECO:0000256" key="1">
    <source>
        <dbReference type="ARBA" id="ARBA00022801"/>
    </source>
</evidence>
<feature type="short sequence motif" description="HXTX 1" evidence="2">
    <location>
        <begin position="37"/>
        <end position="40"/>
    </location>
</feature>
<feature type="active site" description="Proton acceptor" evidence="2">
    <location>
        <position position="121"/>
    </location>
</feature>
<evidence type="ECO:0000313" key="3">
    <source>
        <dbReference type="EMBL" id="MBN7771334.1"/>
    </source>
</evidence>